<evidence type="ECO:0000256" key="1">
    <source>
        <dbReference type="SAM" id="Phobius"/>
    </source>
</evidence>
<comment type="caution">
    <text evidence="3">The sequence shown here is derived from an EMBL/GenBank/DDBJ whole genome shotgun (WGS) entry which is preliminary data.</text>
</comment>
<feature type="domain" description="Putative Flp pilus-assembly TadG-like N-terminal" evidence="2">
    <location>
        <begin position="18"/>
        <end position="64"/>
    </location>
</feature>
<dbReference type="InterPro" id="IPR028087">
    <property type="entry name" value="Tad_N"/>
</dbReference>
<keyword evidence="1" id="KW-1133">Transmembrane helix</keyword>
<gene>
    <name evidence="3" type="ORF">BOH74_15560</name>
</gene>
<evidence type="ECO:0000313" key="4">
    <source>
        <dbReference type="Proteomes" id="UP000185990"/>
    </source>
</evidence>
<name>A0A853ZT37_9PSED</name>
<sequence length="640" mass="66025">MSPRLRSIGFNSPQQQQGAIGLMAAVTLGVVLFFMLLVIDSGRLYLEQRKLQRVADMAVLEAVSRGGSCTSGTAVTYVNESATRNGFTPGAVQKITPTCGTLVTINNLRTFQASTTQSSAIRVIATTTVPTSVAGGLWSLFSPGGFQSKTNLTASAVGATQGPTLAQISIRTTLASVSTSQSLLLNSLFSKLLGGNVNISAVGWEGLAKADINLLQYLNQLAVNLNVTAGDYTNLLKTNATLTQLINAAATVANLNGATLDLKSNIAQLQVAAINNTPIKVGDILNLQTGTTTAGLDGNVNILSLVQAFIQLANKNNAASVSLPIDILGLAKVTTKIKIIEPPQFSSIGNPATDRIYVRTAQVRTLITVELPVLNTISNLISKVNALLSPLAGLLNTLLGGLLGPSYNIEILPPPLILSINLDAGGADALVTGYNCPTSGTGKSLTVNVNTAVANLNVGQIDGSKAFSSSAPVTVTPYPIVNVTSKACALGCPTVDYGGGGIAIKANLNILKTQSTLFYSAVDGTTPPNLKQPPMPKFASPTKDIVASLKDILNNIPILLYAPVDSSGILGALATGVTNSVSAALQLVVNIASPLITAVLSPIVDPLVNNLLSLLGVNLMNTEVDANLSCGQGGRAQLVL</sequence>
<proteinExistence type="predicted"/>
<evidence type="ECO:0000313" key="3">
    <source>
        <dbReference type="EMBL" id="OKA21259.1"/>
    </source>
</evidence>
<reference evidence="3 4" key="1">
    <citation type="submission" date="2016-11" db="EMBL/GenBank/DDBJ databases">
        <title>Draft genome of Pseudomonas versuta A4R1.12.</title>
        <authorList>
            <person name="See-Too W.-S."/>
        </authorList>
    </citation>
    <scope>NUCLEOTIDE SEQUENCE [LARGE SCALE GENOMIC DNA]</scope>
    <source>
        <strain evidence="3 4">A4R1.12</strain>
    </source>
</reference>
<evidence type="ECO:0000259" key="2">
    <source>
        <dbReference type="Pfam" id="PF13400"/>
    </source>
</evidence>
<dbReference type="AlphaFoldDB" id="A0A853ZT37"/>
<keyword evidence="1" id="KW-0472">Membrane</keyword>
<protein>
    <recommendedName>
        <fullName evidence="2">Putative Flp pilus-assembly TadG-like N-terminal domain-containing protein</fullName>
    </recommendedName>
</protein>
<accession>A0A853ZT37</accession>
<feature type="transmembrane region" description="Helical" evidence="1">
    <location>
        <begin position="20"/>
        <end position="39"/>
    </location>
</feature>
<dbReference type="Proteomes" id="UP000185990">
    <property type="component" value="Unassembled WGS sequence"/>
</dbReference>
<dbReference type="RefSeq" id="WP_073509976.1">
    <property type="nucleotide sequence ID" value="NZ_MPJD01000024.1"/>
</dbReference>
<dbReference type="Pfam" id="PF13400">
    <property type="entry name" value="Tad"/>
    <property type="match status" value="1"/>
</dbReference>
<dbReference type="EMBL" id="MPJD01000024">
    <property type="protein sequence ID" value="OKA21259.1"/>
    <property type="molecule type" value="Genomic_DNA"/>
</dbReference>
<organism evidence="3 4">
    <name type="scientific">Pseudomonas versuta</name>
    <dbReference type="NCBI Taxonomy" id="1788301"/>
    <lineage>
        <taxon>Bacteria</taxon>
        <taxon>Pseudomonadati</taxon>
        <taxon>Pseudomonadota</taxon>
        <taxon>Gammaproteobacteria</taxon>
        <taxon>Pseudomonadales</taxon>
        <taxon>Pseudomonadaceae</taxon>
        <taxon>Pseudomonas</taxon>
    </lineage>
</organism>
<keyword evidence="1" id="KW-0812">Transmembrane</keyword>